<dbReference type="InterPro" id="IPR054246">
    <property type="entry name" value="DUF6973"/>
</dbReference>
<dbReference type="AlphaFoldDB" id="A0A1M5DQ89"/>
<name>A0A1M5DQ89_SALEC</name>
<sequence length="156" mass="18609">MRFRELFSVLRIFIKRPRYIYPTYRATKKTLQICDELYPGEHHKNGRENAFRHALWNYLICKFCFPISGNLEIARNWSDKITQFHEKLSPNKELAKAMDLHNNRVGQVLFTNEKRSIPEIIDLLQEAMSNAICIEEPNQITQIEKELVFIKEKRIN</sequence>
<dbReference type="OrthoDB" id="1496068at2"/>
<feature type="domain" description="DUF6973" evidence="1">
    <location>
        <begin position="11"/>
        <end position="131"/>
    </location>
</feature>
<dbReference type="RefSeq" id="WP_083572034.1">
    <property type="nucleotide sequence ID" value="NZ_FQVT01000002.1"/>
</dbReference>
<gene>
    <name evidence="2" type="ORF">SAMN05444483_10266</name>
</gene>
<proteinExistence type="predicted"/>
<dbReference type="Pfam" id="PF22322">
    <property type="entry name" value="DUF6973"/>
    <property type="match status" value="1"/>
</dbReference>
<evidence type="ECO:0000259" key="1">
    <source>
        <dbReference type="Pfam" id="PF22322"/>
    </source>
</evidence>
<protein>
    <recommendedName>
        <fullName evidence="1">DUF6973 domain-containing protein</fullName>
    </recommendedName>
</protein>
<dbReference type="EMBL" id="FQVT01000002">
    <property type="protein sequence ID" value="SHF69157.1"/>
    <property type="molecule type" value="Genomic_DNA"/>
</dbReference>
<evidence type="ECO:0000313" key="3">
    <source>
        <dbReference type="Proteomes" id="UP000183945"/>
    </source>
</evidence>
<keyword evidence="3" id="KW-1185">Reference proteome</keyword>
<organism evidence="2 3">
    <name type="scientific">Salegentibacter echinorum</name>
    <dbReference type="NCBI Taxonomy" id="1073325"/>
    <lineage>
        <taxon>Bacteria</taxon>
        <taxon>Pseudomonadati</taxon>
        <taxon>Bacteroidota</taxon>
        <taxon>Flavobacteriia</taxon>
        <taxon>Flavobacteriales</taxon>
        <taxon>Flavobacteriaceae</taxon>
        <taxon>Salegentibacter</taxon>
    </lineage>
</organism>
<dbReference type="STRING" id="1073325.SAMN05444483_10266"/>
<accession>A0A1M5DQ89</accession>
<dbReference type="Proteomes" id="UP000183945">
    <property type="component" value="Unassembled WGS sequence"/>
</dbReference>
<reference evidence="3" key="1">
    <citation type="submission" date="2016-11" db="EMBL/GenBank/DDBJ databases">
        <authorList>
            <person name="Varghese N."/>
            <person name="Submissions S."/>
        </authorList>
    </citation>
    <scope>NUCLEOTIDE SEQUENCE [LARGE SCALE GENOMIC DNA]</scope>
    <source>
        <strain evidence="3">DSM 24579</strain>
    </source>
</reference>
<evidence type="ECO:0000313" key="2">
    <source>
        <dbReference type="EMBL" id="SHF69157.1"/>
    </source>
</evidence>